<evidence type="ECO:0000313" key="2">
    <source>
        <dbReference type="EMBL" id="RIH65204.1"/>
    </source>
</evidence>
<dbReference type="OrthoDB" id="1090162at2"/>
<keyword evidence="3" id="KW-1185">Reference proteome</keyword>
<organism evidence="2 3">
    <name type="scientific">Mariniphaga sediminis</name>
    <dbReference type="NCBI Taxonomy" id="1628158"/>
    <lineage>
        <taxon>Bacteria</taxon>
        <taxon>Pseudomonadati</taxon>
        <taxon>Bacteroidota</taxon>
        <taxon>Bacteroidia</taxon>
        <taxon>Marinilabiliales</taxon>
        <taxon>Prolixibacteraceae</taxon>
        <taxon>Mariniphaga</taxon>
    </lineage>
</organism>
<evidence type="ECO:0000313" key="3">
    <source>
        <dbReference type="Proteomes" id="UP000266441"/>
    </source>
</evidence>
<comment type="caution">
    <text evidence="2">The sequence shown here is derived from an EMBL/GenBank/DDBJ whole genome shotgun (WGS) entry which is preliminary data.</text>
</comment>
<accession>A0A399D024</accession>
<dbReference type="Pfam" id="PF16116">
    <property type="entry name" value="DUF4832"/>
    <property type="match status" value="1"/>
</dbReference>
<feature type="domain" description="DUF4832" evidence="1">
    <location>
        <begin position="340"/>
        <end position="498"/>
    </location>
</feature>
<gene>
    <name evidence="2" type="ORF">D1164_11500</name>
</gene>
<dbReference type="AlphaFoldDB" id="A0A399D024"/>
<dbReference type="RefSeq" id="WP_119350126.1">
    <property type="nucleotide sequence ID" value="NZ_QWET01000007.1"/>
</dbReference>
<sequence length="543" mass="63321">MKRILVFIVFLFFLNSIVFAQYKISVSNKNVSVSFEEYNRALRNPMKGFREYFNPGVDIKRNEYPYPYGTMIKEYMPWDRVENSITDGVDKIIEYSNYRWEGVEDINMKVIPRVFIVWLEPWHGGQPQDPYNPDDLNGTHWADDMLPEYDSPYKQIPGSVGAMVEPGDSIKPIRGGYFDPSFPERVMNLIEKMGKAWDNDPRVAYVEMGIIGEWGEHHDPDISTYWPPHDEPKHVANRTWIPGIEKILGDAFSKAFKNKKVMVRYAYEFEDYEFGIYWDSWAIEQEIDRGYNEMLKLEDRWKTQPIGGEVTWNWGNLQSQGFRSFEDCANDEATRQVIIEQIRNLHCNHLGGITWANFNDPEFIPNADLIQKSLGYRFVLSEFDYPRQIKKGTPFNIQFKLTNKGSSPFYYDWPVEISLLDASTHKKVWSKMLDSVKISQWMPGENWSIEKEKYLIEPPVYIINESLLIDQPITPGKYIIAISVLDPAGMLPSIRFANTNYFNGGIHPIGYLGLDSKIDNFEIDTTIFDDPKHDKTLKYKIPN</sequence>
<evidence type="ECO:0000259" key="1">
    <source>
        <dbReference type="Pfam" id="PF16116"/>
    </source>
</evidence>
<reference evidence="2 3" key="1">
    <citation type="journal article" date="2015" name="Int. J. Syst. Evol. Microbiol.">
        <title>Mariniphaga sediminis sp. nov., isolated from coastal sediment.</title>
        <authorList>
            <person name="Wang F.Q."/>
            <person name="Shen Q.Y."/>
            <person name="Chen G.J."/>
            <person name="Du Z.J."/>
        </authorList>
    </citation>
    <scope>NUCLEOTIDE SEQUENCE [LARGE SCALE GENOMIC DNA]</scope>
    <source>
        <strain evidence="2 3">SY21</strain>
    </source>
</reference>
<name>A0A399D024_9BACT</name>
<proteinExistence type="predicted"/>
<dbReference type="EMBL" id="QWET01000007">
    <property type="protein sequence ID" value="RIH65204.1"/>
    <property type="molecule type" value="Genomic_DNA"/>
</dbReference>
<dbReference type="Proteomes" id="UP000266441">
    <property type="component" value="Unassembled WGS sequence"/>
</dbReference>
<protein>
    <submittedName>
        <fullName evidence="2">DUF4832 domain-containing protein</fullName>
    </submittedName>
</protein>
<dbReference type="InterPro" id="IPR032267">
    <property type="entry name" value="DUF4832"/>
</dbReference>